<dbReference type="PROSITE" id="PS50977">
    <property type="entry name" value="HTH_TETR_2"/>
    <property type="match status" value="1"/>
</dbReference>
<dbReference type="InterPro" id="IPR036271">
    <property type="entry name" value="Tet_transcr_reg_TetR-rel_C_sf"/>
</dbReference>
<dbReference type="GO" id="GO:0003677">
    <property type="term" value="F:DNA binding"/>
    <property type="evidence" value="ECO:0007669"/>
    <property type="project" value="UniProtKB-UniRule"/>
</dbReference>
<protein>
    <submittedName>
        <fullName evidence="5">TetR/AcrR family transcriptional regulator</fullName>
    </submittedName>
</protein>
<name>A0A426UY78_9ACTN</name>
<evidence type="ECO:0000256" key="2">
    <source>
        <dbReference type="PROSITE-ProRule" id="PRU00335"/>
    </source>
</evidence>
<dbReference type="Proteomes" id="UP000277256">
    <property type="component" value="Unassembled WGS sequence"/>
</dbReference>
<dbReference type="InterPro" id="IPR050109">
    <property type="entry name" value="HTH-type_TetR-like_transc_reg"/>
</dbReference>
<dbReference type="AlphaFoldDB" id="A0A426UY78"/>
<accession>A0A426UY78</accession>
<organism evidence="5 6">
    <name type="scientific">Glycomyces terrestris</name>
    <dbReference type="NCBI Taxonomy" id="2493553"/>
    <lineage>
        <taxon>Bacteria</taxon>
        <taxon>Bacillati</taxon>
        <taxon>Actinomycetota</taxon>
        <taxon>Actinomycetes</taxon>
        <taxon>Glycomycetales</taxon>
        <taxon>Glycomycetaceae</taxon>
        <taxon>Glycomyces</taxon>
    </lineage>
</organism>
<sequence length="293" mass="31837">MTTCAPSRARRAETAPPTPPVAPLTSATSGCCGVDMVLRSGRARRTGGVAGGAAGSAARNGRRRSPGAAGAAQLPGHGLIGARYTSAMPTGSTARPTAQRTRDALLRAAYEEFTLFGPAGARVDRIADRAGCNKQRLYAYFKSKENLFGEVMREAHRRLAEEVPLPSDREELDEYVGRVFDFHRRDQSIVRLLAWEGLTYGRAALPWAEERRAFYEVKLTALRKAIGGDDPAMLAALLIELIAIASWPFVVPQQRRLLYEEYRPEVTTVDALRDSLNTLGRASIAAVARTPAE</sequence>
<evidence type="ECO:0000256" key="1">
    <source>
        <dbReference type="ARBA" id="ARBA00023125"/>
    </source>
</evidence>
<dbReference type="EMBL" id="RSEB01000003">
    <property type="protein sequence ID" value="RRR99524.1"/>
    <property type="molecule type" value="Genomic_DNA"/>
</dbReference>
<dbReference type="InterPro" id="IPR001647">
    <property type="entry name" value="HTH_TetR"/>
</dbReference>
<dbReference type="Gene3D" id="1.10.357.10">
    <property type="entry name" value="Tetracycline Repressor, domain 2"/>
    <property type="match status" value="1"/>
</dbReference>
<dbReference type="Pfam" id="PF00440">
    <property type="entry name" value="TetR_N"/>
    <property type="match status" value="1"/>
</dbReference>
<keyword evidence="1 2" id="KW-0238">DNA-binding</keyword>
<evidence type="ECO:0000256" key="3">
    <source>
        <dbReference type="SAM" id="MobiDB-lite"/>
    </source>
</evidence>
<evidence type="ECO:0000313" key="6">
    <source>
        <dbReference type="Proteomes" id="UP000277256"/>
    </source>
</evidence>
<evidence type="ECO:0000313" key="5">
    <source>
        <dbReference type="EMBL" id="RRR99524.1"/>
    </source>
</evidence>
<evidence type="ECO:0000259" key="4">
    <source>
        <dbReference type="PROSITE" id="PS50977"/>
    </source>
</evidence>
<dbReference type="Pfam" id="PF17926">
    <property type="entry name" value="TetR_C_21"/>
    <property type="match status" value="1"/>
</dbReference>
<feature type="domain" description="HTH tetR-type" evidence="4">
    <location>
        <begin position="99"/>
        <end position="159"/>
    </location>
</feature>
<feature type="DNA-binding region" description="H-T-H motif" evidence="2">
    <location>
        <begin position="122"/>
        <end position="141"/>
    </location>
</feature>
<keyword evidence="6" id="KW-1185">Reference proteome</keyword>
<dbReference type="SUPFAM" id="SSF48498">
    <property type="entry name" value="Tetracyclin repressor-like, C-terminal domain"/>
    <property type="match status" value="1"/>
</dbReference>
<proteinExistence type="predicted"/>
<dbReference type="PANTHER" id="PTHR30328:SF54">
    <property type="entry name" value="HTH-TYPE TRANSCRIPTIONAL REPRESSOR SCO4008"/>
    <property type="match status" value="1"/>
</dbReference>
<dbReference type="GO" id="GO:0006355">
    <property type="term" value="P:regulation of DNA-templated transcription"/>
    <property type="evidence" value="ECO:0007669"/>
    <property type="project" value="UniProtKB-ARBA"/>
</dbReference>
<dbReference type="SUPFAM" id="SSF46689">
    <property type="entry name" value="Homeodomain-like"/>
    <property type="match status" value="1"/>
</dbReference>
<dbReference type="PANTHER" id="PTHR30328">
    <property type="entry name" value="TRANSCRIPTIONAL REPRESSOR"/>
    <property type="match status" value="1"/>
</dbReference>
<feature type="region of interest" description="Disordered" evidence="3">
    <location>
        <begin position="46"/>
        <end position="75"/>
    </location>
</feature>
<gene>
    <name evidence="5" type="ORF">EIW28_12530</name>
</gene>
<feature type="region of interest" description="Disordered" evidence="3">
    <location>
        <begin position="1"/>
        <end position="26"/>
    </location>
</feature>
<dbReference type="InterPro" id="IPR009057">
    <property type="entry name" value="Homeodomain-like_sf"/>
</dbReference>
<comment type="caution">
    <text evidence="5">The sequence shown here is derived from an EMBL/GenBank/DDBJ whole genome shotgun (WGS) entry which is preliminary data.</text>
</comment>
<dbReference type="InterPro" id="IPR041467">
    <property type="entry name" value="Sco4008_C"/>
</dbReference>
<reference evidence="5 6" key="1">
    <citation type="submission" date="2018-12" db="EMBL/GenBank/DDBJ databases">
        <title>Glycomyces sp. YIM 121974 draft genome.</title>
        <authorList>
            <person name="Li Q."/>
        </authorList>
    </citation>
    <scope>NUCLEOTIDE SEQUENCE [LARGE SCALE GENOMIC DNA]</scope>
    <source>
        <strain evidence="5 6">YIM 121974</strain>
    </source>
</reference>